<gene>
    <name evidence="1" type="ORF">EVA_06460</name>
</gene>
<comment type="caution">
    <text evidence="1">The sequence shown here is derived from an EMBL/GenBank/DDBJ whole genome shotgun (WGS) entry which is preliminary data.</text>
</comment>
<proteinExistence type="predicted"/>
<name>J9GS57_9ZZZZ</name>
<evidence type="ECO:0000313" key="1">
    <source>
        <dbReference type="EMBL" id="EJX05433.1"/>
    </source>
</evidence>
<accession>J9GS57</accession>
<sequence length="304" mass="33479">MTISTVFFAGSPATLAIILAQWVATDCAALAKEELMLLDKSLILLLDELSMDANALVASFSILFDLPETVDLIVSQIDEAVWLMLSHVLLAVCFMLSQVELNELEILLHVPSAVPFMLCHVLLRKSLMPPNMPDAKPLSPFQHSDANPEMPCHVLVHVSLTVLVKPDQSPVNKAIKASTTPVIKSMTLLKNCPMLSHVVCHASSTSVKSHSMPNQLKNSSMTFVMVSITVEITSPMASHMPLRFHLCQSKTLPNLRKISLLKYPKFQRIHLKTIGTLLGLAPLHPQRPGLEIHIALAKRSKSLR</sequence>
<dbReference type="EMBL" id="AMCI01001471">
    <property type="protein sequence ID" value="EJX05433.1"/>
    <property type="molecule type" value="Genomic_DNA"/>
</dbReference>
<dbReference type="AlphaFoldDB" id="J9GS57"/>
<reference evidence="1" key="1">
    <citation type="journal article" date="2012" name="PLoS ONE">
        <title>Gene sets for utilization of primary and secondary nutrition supplies in the distal gut of endangered iberian lynx.</title>
        <authorList>
            <person name="Alcaide M."/>
            <person name="Messina E."/>
            <person name="Richter M."/>
            <person name="Bargiela R."/>
            <person name="Peplies J."/>
            <person name="Huws S.A."/>
            <person name="Newbold C.J."/>
            <person name="Golyshin P.N."/>
            <person name="Simon M.A."/>
            <person name="Lopez G."/>
            <person name="Yakimov M.M."/>
            <person name="Ferrer M."/>
        </authorList>
    </citation>
    <scope>NUCLEOTIDE SEQUENCE</scope>
</reference>
<protein>
    <submittedName>
        <fullName evidence="1">Uncharacterized protein</fullName>
    </submittedName>
</protein>
<organism evidence="1">
    <name type="scientific">gut metagenome</name>
    <dbReference type="NCBI Taxonomy" id="749906"/>
    <lineage>
        <taxon>unclassified sequences</taxon>
        <taxon>metagenomes</taxon>
        <taxon>organismal metagenomes</taxon>
    </lineage>
</organism>